<dbReference type="FunFam" id="3.20.20.10:FF:000005">
    <property type="entry name" value="Ornithine decarboxylase"/>
    <property type="match status" value="1"/>
</dbReference>
<evidence type="ECO:0000259" key="11">
    <source>
        <dbReference type="Pfam" id="PF02784"/>
    </source>
</evidence>
<keyword evidence="13" id="KW-1185">Reference proteome</keyword>
<evidence type="ECO:0000256" key="1">
    <source>
        <dbReference type="ARBA" id="ARBA00001933"/>
    </source>
</evidence>
<comment type="subunit">
    <text evidence="9">Homodimer. Only the dimer is catalytically active, as the active sites are constructed of residues from both monomers.</text>
</comment>
<evidence type="ECO:0000256" key="7">
    <source>
        <dbReference type="ARBA" id="ARBA00034138"/>
    </source>
</evidence>
<evidence type="ECO:0000313" key="12">
    <source>
        <dbReference type="EMBL" id="KAJ8955855.1"/>
    </source>
</evidence>
<dbReference type="GO" id="GO:0004586">
    <property type="term" value="F:ornithine decarboxylase activity"/>
    <property type="evidence" value="ECO:0007669"/>
    <property type="project" value="UniProtKB-EC"/>
</dbReference>
<reference evidence="12" key="1">
    <citation type="journal article" date="2023" name="Insect Mol. Biol.">
        <title>Genome sequencing provides insights into the evolution of gene families encoding plant cell wall-degrading enzymes in longhorned beetles.</title>
        <authorList>
            <person name="Shin N.R."/>
            <person name="Okamura Y."/>
            <person name="Kirsch R."/>
            <person name="Pauchet Y."/>
        </authorList>
    </citation>
    <scope>NUCLEOTIDE SEQUENCE</scope>
    <source>
        <strain evidence="12">AMC_N1</strain>
    </source>
</reference>
<dbReference type="PRINTS" id="PR01179">
    <property type="entry name" value="ODADCRBXLASE"/>
</dbReference>
<dbReference type="Proteomes" id="UP001162162">
    <property type="component" value="Unassembled WGS sequence"/>
</dbReference>
<evidence type="ECO:0000256" key="10">
    <source>
        <dbReference type="ARBA" id="ARBA00049127"/>
    </source>
</evidence>
<dbReference type="PRINTS" id="PR01182">
    <property type="entry name" value="ORNDCRBXLASE"/>
</dbReference>
<evidence type="ECO:0000256" key="4">
    <source>
        <dbReference type="ARBA" id="ARBA00023115"/>
    </source>
</evidence>
<protein>
    <recommendedName>
        <fullName evidence="7">ornithine decarboxylase</fullName>
        <ecNumber evidence="7">4.1.1.17</ecNumber>
    </recommendedName>
</protein>
<evidence type="ECO:0000256" key="2">
    <source>
        <dbReference type="ARBA" id="ARBA00008872"/>
    </source>
</evidence>
<comment type="catalytic activity">
    <reaction evidence="10">
        <text>L-ornithine + H(+) = putrescine + CO2</text>
        <dbReference type="Rhea" id="RHEA:22964"/>
        <dbReference type="ChEBI" id="CHEBI:15378"/>
        <dbReference type="ChEBI" id="CHEBI:16526"/>
        <dbReference type="ChEBI" id="CHEBI:46911"/>
        <dbReference type="ChEBI" id="CHEBI:326268"/>
        <dbReference type="EC" id="4.1.1.17"/>
    </reaction>
</comment>
<dbReference type="InterPro" id="IPR002433">
    <property type="entry name" value="Orn_de-COase"/>
</dbReference>
<comment type="function">
    <text evidence="8">Catalyzes the first and rate-limiting step of polyamine biosynthesis that converts ornithine into putrescine, which is the precursor for the polyamines, spermidine and spermine. Polyamines are essential for cell proliferation and are implicated in cellular processes, ranging from DNA replication to apoptosis.</text>
</comment>
<evidence type="ECO:0000256" key="3">
    <source>
        <dbReference type="ARBA" id="ARBA00022898"/>
    </source>
</evidence>
<dbReference type="GO" id="GO:0033387">
    <property type="term" value="P:putrescine biosynthetic process from arginine, via ornithine"/>
    <property type="evidence" value="ECO:0007669"/>
    <property type="project" value="TreeGrafter"/>
</dbReference>
<keyword evidence="5" id="KW-0456">Lyase</keyword>
<evidence type="ECO:0000313" key="13">
    <source>
        <dbReference type="Proteomes" id="UP001162162"/>
    </source>
</evidence>
<comment type="caution">
    <text evidence="12">The sequence shown here is derived from an EMBL/GenBank/DDBJ whole genome shotgun (WGS) entry which is preliminary data.</text>
</comment>
<accession>A0AAV8YY81</accession>
<comment type="similarity">
    <text evidence="2">Belongs to the Orn/Lys/Arg decarboxylase class-II family.</text>
</comment>
<evidence type="ECO:0000256" key="5">
    <source>
        <dbReference type="ARBA" id="ARBA00023239"/>
    </source>
</evidence>
<gene>
    <name evidence="12" type="ORF">NQ318_005401</name>
</gene>
<dbReference type="EMBL" id="JAPWTK010000035">
    <property type="protein sequence ID" value="KAJ8955855.1"/>
    <property type="molecule type" value="Genomic_DNA"/>
</dbReference>
<sequence length="264" mass="29936">MNFLFYLVKWLTGSKRQSYGDDVIQVVKPRLDVDSVIKEIIRIGDEDDPFYVCEVNDIIRRHEEWEAAMPRVTTHYAVKCNSSKVVLQTLAALGTGFDCASKEEIRTVLSLGVRPDRIIFAHPTKMVSHLKYAADVGVTMMTFDNDYELQKNQERLSTGQVRSIYIILLIRIKYDDLSARYLLGQKYGCDHEKEARDLLLKASSLKLDVVGVCFHIGSSSKDHSVFRRAIAAARQVYDEAADLGFNFKLLDIGGGFPGEKKEVY</sequence>
<dbReference type="InterPro" id="IPR022653">
    <property type="entry name" value="De-COase2_pyr-phos_BS"/>
</dbReference>
<comment type="cofactor">
    <cofactor evidence="1">
        <name>pyridoxal 5'-phosphate</name>
        <dbReference type="ChEBI" id="CHEBI:597326"/>
    </cofactor>
</comment>
<organism evidence="12 13">
    <name type="scientific">Aromia moschata</name>
    <dbReference type="NCBI Taxonomy" id="1265417"/>
    <lineage>
        <taxon>Eukaryota</taxon>
        <taxon>Metazoa</taxon>
        <taxon>Ecdysozoa</taxon>
        <taxon>Arthropoda</taxon>
        <taxon>Hexapoda</taxon>
        <taxon>Insecta</taxon>
        <taxon>Pterygota</taxon>
        <taxon>Neoptera</taxon>
        <taxon>Endopterygota</taxon>
        <taxon>Coleoptera</taxon>
        <taxon>Polyphaga</taxon>
        <taxon>Cucujiformia</taxon>
        <taxon>Chrysomeloidea</taxon>
        <taxon>Cerambycidae</taxon>
        <taxon>Cerambycinae</taxon>
        <taxon>Callichromatini</taxon>
        <taxon>Aromia</taxon>
    </lineage>
</organism>
<name>A0AAV8YY81_9CUCU</name>
<dbReference type="PROSITE" id="PS00878">
    <property type="entry name" value="ODR_DC_2_1"/>
    <property type="match status" value="1"/>
</dbReference>
<keyword evidence="3" id="KW-0663">Pyridoxal phosphate</keyword>
<comment type="pathway">
    <text evidence="6">Amine and polyamine biosynthesis; putrescine biosynthesis via L-ornithine pathway; putrescine from L-ornithine: step 1/1.</text>
</comment>
<proteinExistence type="inferred from homology"/>
<dbReference type="PANTHER" id="PTHR11482">
    <property type="entry name" value="ARGININE/DIAMINOPIMELATE/ORNITHINE DECARBOXYLASE"/>
    <property type="match status" value="1"/>
</dbReference>
<dbReference type="InterPro" id="IPR000183">
    <property type="entry name" value="Orn/DAP/Arg_de-COase"/>
</dbReference>
<dbReference type="EC" id="4.1.1.17" evidence="7"/>
<dbReference type="PANTHER" id="PTHR11482:SF6">
    <property type="entry name" value="ORNITHINE DECARBOXYLASE 1-RELATED"/>
    <property type="match status" value="1"/>
</dbReference>
<feature type="domain" description="Orn/DAP/Arg decarboxylase 2 N-terminal" evidence="11">
    <location>
        <begin position="56"/>
        <end position="260"/>
    </location>
</feature>
<dbReference type="InterPro" id="IPR022644">
    <property type="entry name" value="De-COase2_N"/>
</dbReference>
<evidence type="ECO:0000256" key="9">
    <source>
        <dbReference type="ARBA" id="ARBA00046672"/>
    </source>
</evidence>
<keyword evidence="4" id="KW-0620">Polyamine biosynthesis</keyword>
<dbReference type="Gene3D" id="3.20.20.10">
    <property type="entry name" value="Alanine racemase"/>
    <property type="match status" value="1"/>
</dbReference>
<dbReference type="GO" id="GO:0005737">
    <property type="term" value="C:cytoplasm"/>
    <property type="evidence" value="ECO:0007669"/>
    <property type="project" value="TreeGrafter"/>
</dbReference>
<evidence type="ECO:0000256" key="6">
    <source>
        <dbReference type="ARBA" id="ARBA00034115"/>
    </source>
</evidence>
<dbReference type="AlphaFoldDB" id="A0AAV8YY81"/>
<dbReference type="InterPro" id="IPR029066">
    <property type="entry name" value="PLP-binding_barrel"/>
</dbReference>
<dbReference type="Pfam" id="PF02784">
    <property type="entry name" value="Orn_Arg_deC_N"/>
    <property type="match status" value="1"/>
</dbReference>
<evidence type="ECO:0000256" key="8">
    <source>
        <dbReference type="ARBA" id="ARBA00037173"/>
    </source>
</evidence>
<dbReference type="SUPFAM" id="SSF51419">
    <property type="entry name" value="PLP-binding barrel"/>
    <property type="match status" value="1"/>
</dbReference>